<gene>
    <name evidence="8" type="primary">LOC103695874</name>
</gene>
<dbReference type="InterPro" id="IPR032697">
    <property type="entry name" value="SQ_cyclase_N"/>
</dbReference>
<dbReference type="PROSITE" id="PS01074">
    <property type="entry name" value="TERPENE_SYNTHASES"/>
    <property type="match status" value="1"/>
</dbReference>
<sequence>MWRLKIGEGGNPMLRTVNNFAGRQVWEFDPNLGTPEELAKVEEARENFRKHRFEMRHNADLILRMQFEKGNTNKQTLPQVKIGDREDITKEAVLVTLRRVMIRYSTLQAHDGHWPNDFSGPTFPLPLWIISLHAIGEFNTVFSSEHRREMLRYMYNLQNEDGGWGVQFEGTSNMIGTSMSYVALRLLGEEPEGGDGAMLKARKWILDHGGATAISAWGKFALSMLGVYEWSGSYPWVPEAWLLPYFLPFHPGRMYSACRTAYAAMSYIYAKRFVGPITPTILSLRKELYTTSYDVIDWKRTYNQSAKEDSYNRTSLVQNILSTFLQRVVEPIFISWPGKKLREKALNTVLQHIHYEDENTRYICFGFVNKALNMVVCWLEAPNSEAFKKHLARIDDYVWVAEDGLKIKAAVGSQLWDTAFAVQAIISTGLSEEFGPTLKKAHEYIKNSQILEEYPGDLKSSYRDRSKGSWPFSMADQGWMVSDTTAEALLALLLLSQMSPALVGDSVDVKRLYDAADILLCQQEKSGGYASFERIRASPWLQILNPDENMANLILEIPYVECTASAVKALSVFKKLYPDYRKQDIETCITRAANAIEKMQNPDGSWYGRWGICFTYATWFGIKGLVAAGRSYDNNYYIRKACDFLLSKQLASGGWGESYLSCCNKVYTNLKGNRVHAVQTGWAMLALIDAGQVCLYNLYLMSYLDKLR</sequence>
<dbReference type="Pfam" id="PF13249">
    <property type="entry name" value="SQHop_cyclase_N"/>
    <property type="match status" value="1"/>
</dbReference>
<protein>
    <recommendedName>
        <fullName evidence="4">Terpene cyclase/mutase family member</fullName>
        <ecNumber evidence="4">5.4.99.-</ecNumber>
    </recommendedName>
</protein>
<dbReference type="PANTHER" id="PTHR11764:SF20">
    <property type="entry name" value="LANOSTEROL SYNTHASE"/>
    <property type="match status" value="1"/>
</dbReference>
<feature type="domain" description="Squalene cyclase C-terminal" evidence="5">
    <location>
        <begin position="413"/>
        <end position="693"/>
    </location>
</feature>
<reference evidence="8" key="1">
    <citation type="submission" date="2025-08" db="UniProtKB">
        <authorList>
            <consortium name="RefSeq"/>
        </authorList>
    </citation>
    <scope>IDENTIFICATION</scope>
    <source>
        <tissue evidence="8">Young leaves</tissue>
    </source>
</reference>
<comment type="similarity">
    <text evidence="1 4">Belongs to the terpene cyclase/mutase family.</text>
</comment>
<dbReference type="OrthoDB" id="21502at2759"/>
<dbReference type="GO" id="GO:0016104">
    <property type="term" value="P:triterpenoid biosynthetic process"/>
    <property type="evidence" value="ECO:0007669"/>
    <property type="project" value="InterPro"/>
</dbReference>
<dbReference type="KEGG" id="pda:103695874"/>
<proteinExistence type="inferred from homology"/>
<dbReference type="Pfam" id="PF13243">
    <property type="entry name" value="SQHop_cyclase_C"/>
    <property type="match status" value="1"/>
</dbReference>
<dbReference type="InterPro" id="IPR018333">
    <property type="entry name" value="Squalene_cyclase"/>
</dbReference>
<evidence type="ECO:0000256" key="4">
    <source>
        <dbReference type="RuleBase" id="RU362003"/>
    </source>
</evidence>
<dbReference type="InterPro" id="IPR032696">
    <property type="entry name" value="SQ_cyclase_C"/>
</dbReference>
<evidence type="ECO:0000259" key="6">
    <source>
        <dbReference type="Pfam" id="PF13249"/>
    </source>
</evidence>
<evidence type="ECO:0000256" key="3">
    <source>
        <dbReference type="ARBA" id="ARBA00023235"/>
    </source>
</evidence>
<dbReference type="GO" id="GO:0016871">
    <property type="term" value="F:cycloartenol synthase activity"/>
    <property type="evidence" value="ECO:0007669"/>
    <property type="project" value="UniProtKB-ARBA"/>
</dbReference>
<dbReference type="PANTHER" id="PTHR11764">
    <property type="entry name" value="TERPENE CYCLASE/MUTASE FAMILY MEMBER"/>
    <property type="match status" value="1"/>
</dbReference>
<dbReference type="EC" id="5.4.99.-" evidence="4"/>
<dbReference type="InterPro" id="IPR002365">
    <property type="entry name" value="Terpene_synthase_CS"/>
</dbReference>
<evidence type="ECO:0000256" key="2">
    <source>
        <dbReference type="ARBA" id="ARBA00022737"/>
    </source>
</evidence>
<keyword evidence="2" id="KW-0677">Repeat</keyword>
<dbReference type="Proteomes" id="UP000228380">
    <property type="component" value="Unplaced"/>
</dbReference>
<dbReference type="NCBIfam" id="TIGR01787">
    <property type="entry name" value="squalene_cyclas"/>
    <property type="match status" value="1"/>
</dbReference>
<dbReference type="RefSeq" id="XP_026656493.2">
    <property type="nucleotide sequence ID" value="XM_026800692.2"/>
</dbReference>
<evidence type="ECO:0000313" key="8">
    <source>
        <dbReference type="RefSeq" id="XP_026656493.2"/>
    </source>
</evidence>
<evidence type="ECO:0000313" key="7">
    <source>
        <dbReference type="Proteomes" id="UP000228380"/>
    </source>
</evidence>
<evidence type="ECO:0000256" key="1">
    <source>
        <dbReference type="ARBA" id="ARBA00009755"/>
    </source>
</evidence>
<evidence type="ECO:0000259" key="5">
    <source>
        <dbReference type="Pfam" id="PF13243"/>
    </source>
</evidence>
<keyword evidence="3 4" id="KW-0413">Isomerase</keyword>
<keyword evidence="7" id="KW-1185">Reference proteome</keyword>
<dbReference type="CDD" id="cd02892">
    <property type="entry name" value="SQCY_1"/>
    <property type="match status" value="1"/>
</dbReference>
<dbReference type="SFLD" id="SFLDG01016">
    <property type="entry name" value="Prenyltransferase_Like_2"/>
    <property type="match status" value="1"/>
</dbReference>
<feature type="domain" description="Squalene cyclase N-terminal" evidence="6">
    <location>
        <begin position="106"/>
        <end position="399"/>
    </location>
</feature>
<dbReference type="GeneID" id="103695874"/>
<dbReference type="GO" id="GO:0005811">
    <property type="term" value="C:lipid droplet"/>
    <property type="evidence" value="ECO:0007669"/>
    <property type="project" value="InterPro"/>
</dbReference>
<organism evidence="7 8">
    <name type="scientific">Phoenix dactylifera</name>
    <name type="common">Date palm</name>
    <dbReference type="NCBI Taxonomy" id="42345"/>
    <lineage>
        <taxon>Eukaryota</taxon>
        <taxon>Viridiplantae</taxon>
        <taxon>Streptophyta</taxon>
        <taxon>Embryophyta</taxon>
        <taxon>Tracheophyta</taxon>
        <taxon>Spermatophyta</taxon>
        <taxon>Magnoliopsida</taxon>
        <taxon>Liliopsida</taxon>
        <taxon>Arecaceae</taxon>
        <taxon>Coryphoideae</taxon>
        <taxon>Phoeniceae</taxon>
        <taxon>Phoenix</taxon>
    </lineage>
</organism>
<dbReference type="Gene3D" id="1.50.10.20">
    <property type="match status" value="2"/>
</dbReference>
<dbReference type="InterPro" id="IPR008930">
    <property type="entry name" value="Terpenoid_cyclase/PrenylTrfase"/>
</dbReference>
<dbReference type="AlphaFoldDB" id="A0A8B8IZD6"/>
<name>A0A8B8IZD6_PHODC</name>
<accession>A0A8B8IZD6</accession>
<dbReference type="FunFam" id="1.50.10.20:FF:000011">
    <property type="entry name" value="Terpene cyclase/mutase family member"/>
    <property type="match status" value="1"/>
</dbReference>
<dbReference type="SUPFAM" id="SSF48239">
    <property type="entry name" value="Terpenoid cyclases/Protein prenyltransferases"/>
    <property type="match status" value="2"/>
</dbReference>